<evidence type="ECO:0000313" key="3">
    <source>
        <dbReference type="Proteomes" id="UP000051054"/>
    </source>
</evidence>
<dbReference type="OrthoDB" id="2301957at2"/>
<evidence type="ECO:0000313" key="2">
    <source>
        <dbReference type="EMBL" id="KRM19013.1"/>
    </source>
</evidence>
<proteinExistence type="inferred from homology"/>
<dbReference type="Pfam" id="PF06908">
    <property type="entry name" value="YpsA"/>
    <property type="match status" value="1"/>
</dbReference>
<dbReference type="Proteomes" id="UP000051054">
    <property type="component" value="Unassembled WGS sequence"/>
</dbReference>
<dbReference type="HAMAP" id="MF_01575">
    <property type="entry name" value="UPF0398"/>
    <property type="match status" value="1"/>
</dbReference>
<dbReference type="PANTHER" id="PTHR38440:SF1">
    <property type="entry name" value="UPF0398 PROTEIN SPR0331"/>
    <property type="match status" value="1"/>
</dbReference>
<dbReference type="Gene3D" id="3.40.50.450">
    <property type="match status" value="1"/>
</dbReference>
<dbReference type="InterPro" id="IPR010697">
    <property type="entry name" value="YspA"/>
</dbReference>
<dbReference type="PANTHER" id="PTHR38440">
    <property type="entry name" value="UPF0398 PROTEIN YPSA"/>
    <property type="match status" value="1"/>
</dbReference>
<dbReference type="eggNOG" id="COG4474">
    <property type="taxonomic scope" value="Bacteria"/>
</dbReference>
<dbReference type="AlphaFoldDB" id="A0A0R1WNK1"/>
<dbReference type="NCBIfam" id="NF010181">
    <property type="entry name" value="PRK13660.1"/>
    <property type="match status" value="1"/>
</dbReference>
<reference evidence="2 3" key="1">
    <citation type="journal article" date="2015" name="Genome Announc.">
        <title>Expanding the biotechnology potential of lactobacilli through comparative genomics of 213 strains and associated genera.</title>
        <authorList>
            <person name="Sun Z."/>
            <person name="Harris H.M."/>
            <person name="McCann A."/>
            <person name="Guo C."/>
            <person name="Argimon S."/>
            <person name="Zhang W."/>
            <person name="Yang X."/>
            <person name="Jeffery I.B."/>
            <person name="Cooney J.C."/>
            <person name="Kagawa T.F."/>
            <person name="Liu W."/>
            <person name="Song Y."/>
            <person name="Salvetti E."/>
            <person name="Wrobel A."/>
            <person name="Rasinkangas P."/>
            <person name="Parkhill J."/>
            <person name="Rea M.C."/>
            <person name="O'Sullivan O."/>
            <person name="Ritari J."/>
            <person name="Douillard F.P."/>
            <person name="Paul Ross R."/>
            <person name="Yang R."/>
            <person name="Briner A.E."/>
            <person name="Felis G.E."/>
            <person name="de Vos W.M."/>
            <person name="Barrangou R."/>
            <person name="Klaenhammer T.R."/>
            <person name="Caufield P.W."/>
            <person name="Cui Y."/>
            <person name="Zhang H."/>
            <person name="O'Toole P.W."/>
        </authorList>
    </citation>
    <scope>NUCLEOTIDE SEQUENCE [LARGE SCALE GENOMIC DNA]</scope>
    <source>
        <strain evidence="2 3">DSM 18933</strain>
    </source>
</reference>
<evidence type="ECO:0000256" key="1">
    <source>
        <dbReference type="HAMAP-Rule" id="MF_01575"/>
    </source>
</evidence>
<dbReference type="PATRIC" id="fig|1423755.3.peg.856"/>
<organism evidence="2 3">
    <name type="scientific">Ligilactobacillus hayakitensis DSM 18933 = JCM 14209</name>
    <dbReference type="NCBI Taxonomy" id="1423755"/>
    <lineage>
        <taxon>Bacteria</taxon>
        <taxon>Bacillati</taxon>
        <taxon>Bacillota</taxon>
        <taxon>Bacilli</taxon>
        <taxon>Lactobacillales</taxon>
        <taxon>Lactobacillaceae</taxon>
        <taxon>Ligilactobacillus</taxon>
    </lineage>
</organism>
<sequence>MNIWVTGYRKYELGIFNDKDEKISVIKYALKKVIIEKFEEGLEWIITGPQMGIEQWTCEVVSELKTEYPELKLAVIEPFSNFGNNWNENNQYHLFIRRELADFVAAVSKDEYKNPSQLKNYQKFMLDHTNQAILVYDEEFEGKPKYDYLAVKKYAETTDYSLTKIDMLSLQEAAENYRE</sequence>
<keyword evidence="3" id="KW-1185">Reference proteome</keyword>
<dbReference type="PIRSF" id="PIRSF021290">
    <property type="entry name" value="DUF1273"/>
    <property type="match status" value="1"/>
</dbReference>
<gene>
    <name evidence="2" type="ORF">FC40_GL000802</name>
</gene>
<dbReference type="RefSeq" id="WP_035519794.1">
    <property type="nucleotide sequence ID" value="NZ_AZGD01000090.1"/>
</dbReference>
<comment type="caution">
    <text evidence="2">The sequence shown here is derived from an EMBL/GenBank/DDBJ whole genome shotgun (WGS) entry which is preliminary data.</text>
</comment>
<name>A0A0R1WNK1_9LACO</name>
<dbReference type="STRING" id="1423755.FC40_GL000802"/>
<comment type="similarity">
    <text evidence="1">Belongs to the UPF0398 family.</text>
</comment>
<dbReference type="EMBL" id="AZGD01000090">
    <property type="protein sequence ID" value="KRM19013.1"/>
    <property type="molecule type" value="Genomic_DNA"/>
</dbReference>
<protein>
    <recommendedName>
        <fullName evidence="1">UPF0398 protein FC40_GL000802</fullName>
    </recommendedName>
</protein>
<accession>A0A0R1WNK1</accession>
<dbReference type="SUPFAM" id="SSF102405">
    <property type="entry name" value="MCP/YpsA-like"/>
    <property type="match status" value="1"/>
</dbReference>